<keyword evidence="1" id="KW-0812">Transmembrane</keyword>
<keyword evidence="1" id="KW-0472">Membrane</keyword>
<dbReference type="Gene3D" id="1.20.120.1630">
    <property type="match status" value="1"/>
</dbReference>
<evidence type="ECO:0000313" key="3">
    <source>
        <dbReference type="Proteomes" id="UP000503462"/>
    </source>
</evidence>
<evidence type="ECO:0008006" key="4">
    <source>
        <dbReference type="Google" id="ProtNLM"/>
    </source>
</evidence>
<reference evidence="2 3" key="1">
    <citation type="journal article" date="2016" name="Sci. Rep.">
        <title>Peltaster fructicola genome reveals evolution from an invasive phytopathogen to an ectophytic parasite.</title>
        <authorList>
            <person name="Xu C."/>
            <person name="Chen H."/>
            <person name="Gleason M.L."/>
            <person name="Xu J.R."/>
            <person name="Liu H."/>
            <person name="Zhang R."/>
            <person name="Sun G."/>
        </authorList>
    </citation>
    <scope>NUCLEOTIDE SEQUENCE [LARGE SCALE GENOMIC DNA]</scope>
    <source>
        <strain evidence="2 3">LNHT1506</strain>
    </source>
</reference>
<dbReference type="OrthoDB" id="67965at2759"/>
<evidence type="ECO:0000313" key="2">
    <source>
        <dbReference type="EMBL" id="QIX01834.1"/>
    </source>
</evidence>
<dbReference type="PANTHER" id="PTHR32251:SF15">
    <property type="entry name" value="3-OXO-5-ALPHA-STEROID 4-DEHYDROGENASE (DUF1295)"/>
    <property type="match status" value="1"/>
</dbReference>
<dbReference type="AlphaFoldDB" id="A0A6H0Y496"/>
<sequence length="234" mass="25213">MPPSNASRGDQPQSSIGFTIFISSRLLSPAIQYAVLANGYGDSLIRAMGGTVLPQYPALINNLSTTRGILLGMSAIAALKHVIHITAIMNGRMEPSFAIEQALYNDVSDTIASLLLICAQTSANPSPFPQASMLVGAAFFAIGIGLELGSEVQRSLWKRDPANKGKVYEHGGFGLSRHINYFGFTLWRTGYAIASGGFVLGAVGAFWASYSFINGSIPRLQQYLEKKVRQIWHG</sequence>
<dbReference type="InterPro" id="IPR010721">
    <property type="entry name" value="UstE-like"/>
</dbReference>
<dbReference type="GO" id="GO:0016020">
    <property type="term" value="C:membrane"/>
    <property type="evidence" value="ECO:0007669"/>
    <property type="project" value="TreeGrafter"/>
</dbReference>
<dbReference type="Proteomes" id="UP000503462">
    <property type="component" value="Chromosome 5"/>
</dbReference>
<evidence type="ECO:0000256" key="1">
    <source>
        <dbReference type="SAM" id="Phobius"/>
    </source>
</evidence>
<organism evidence="2 3">
    <name type="scientific">Peltaster fructicola</name>
    <dbReference type="NCBI Taxonomy" id="286661"/>
    <lineage>
        <taxon>Eukaryota</taxon>
        <taxon>Fungi</taxon>
        <taxon>Dikarya</taxon>
        <taxon>Ascomycota</taxon>
        <taxon>Pezizomycotina</taxon>
        <taxon>Dothideomycetes</taxon>
        <taxon>Dothideomycetes incertae sedis</taxon>
        <taxon>Peltaster</taxon>
    </lineage>
</organism>
<keyword evidence="3" id="KW-1185">Reference proteome</keyword>
<keyword evidence="1" id="KW-1133">Transmembrane helix</keyword>
<protein>
    <recommendedName>
        <fullName evidence="4">Steroid 5-alpha reductase C-terminal domain-containing protein</fullName>
    </recommendedName>
</protein>
<dbReference type="Pfam" id="PF06966">
    <property type="entry name" value="DUF1295"/>
    <property type="match status" value="1"/>
</dbReference>
<gene>
    <name evidence="2" type="ORF">AMS68_007351</name>
</gene>
<name>A0A6H0Y496_9PEZI</name>
<dbReference type="EMBL" id="CP051143">
    <property type="protein sequence ID" value="QIX01834.1"/>
    <property type="molecule type" value="Genomic_DNA"/>
</dbReference>
<accession>A0A6H0Y496</accession>
<feature type="transmembrane region" description="Helical" evidence="1">
    <location>
        <begin position="191"/>
        <end position="213"/>
    </location>
</feature>
<dbReference type="PANTHER" id="PTHR32251">
    <property type="entry name" value="3-OXO-5-ALPHA-STEROID 4-DEHYDROGENASE"/>
    <property type="match status" value="1"/>
</dbReference>
<proteinExistence type="predicted"/>